<accession>A0AA37M6Y1</accession>
<evidence type="ECO:0000256" key="1">
    <source>
        <dbReference type="ARBA" id="ARBA00004613"/>
    </source>
</evidence>
<dbReference type="Proteomes" id="UP001055286">
    <property type="component" value="Unassembled WGS sequence"/>
</dbReference>
<keyword evidence="4" id="KW-1185">Reference proteome</keyword>
<dbReference type="Gene3D" id="3.20.20.80">
    <property type="entry name" value="Glycosidases"/>
    <property type="match status" value="1"/>
</dbReference>
<reference evidence="3" key="2">
    <citation type="submission" date="2021-08" db="EMBL/GenBank/DDBJ databases">
        <authorList>
            <person name="Tani A."/>
            <person name="Ola A."/>
            <person name="Ogura Y."/>
            <person name="Katsura K."/>
            <person name="Hayashi T."/>
        </authorList>
    </citation>
    <scope>NUCLEOTIDE SEQUENCE</scope>
    <source>
        <strain evidence="3">JCM 32048</strain>
    </source>
</reference>
<keyword evidence="2" id="KW-0964">Secreted</keyword>
<dbReference type="RefSeq" id="WP_238192396.1">
    <property type="nucleotide sequence ID" value="NZ_BPQJ01000023.1"/>
</dbReference>
<evidence type="ECO:0000256" key="2">
    <source>
        <dbReference type="ARBA" id="ARBA00022525"/>
    </source>
</evidence>
<comment type="subcellular location">
    <subcellularLocation>
        <location evidence="1">Secreted</location>
    </subcellularLocation>
</comment>
<dbReference type="GO" id="GO:0005576">
    <property type="term" value="C:extracellular region"/>
    <property type="evidence" value="ECO:0007669"/>
    <property type="project" value="UniProtKB-SubCell"/>
</dbReference>
<comment type="caution">
    <text evidence="3">The sequence shown here is derived from an EMBL/GenBank/DDBJ whole genome shotgun (WGS) entry which is preliminary data.</text>
</comment>
<organism evidence="3 4">
    <name type="scientific">Methylobacterium frigidaeris</name>
    <dbReference type="NCBI Taxonomy" id="2038277"/>
    <lineage>
        <taxon>Bacteria</taxon>
        <taxon>Pseudomonadati</taxon>
        <taxon>Pseudomonadota</taxon>
        <taxon>Alphaproteobacteria</taxon>
        <taxon>Hyphomicrobiales</taxon>
        <taxon>Methylobacteriaceae</taxon>
        <taxon>Methylobacterium</taxon>
    </lineage>
</organism>
<gene>
    <name evidence="3" type="ORF">MPEAHAMD_4435</name>
</gene>
<dbReference type="GO" id="GO:0005509">
    <property type="term" value="F:calcium ion binding"/>
    <property type="evidence" value="ECO:0007669"/>
    <property type="project" value="InterPro"/>
</dbReference>
<dbReference type="SUPFAM" id="SSF51120">
    <property type="entry name" value="beta-Roll"/>
    <property type="match status" value="1"/>
</dbReference>
<protein>
    <recommendedName>
        <fullName evidence="5">Calcium-binding protein</fullName>
    </recommendedName>
</protein>
<name>A0AA37M6Y1_9HYPH</name>
<evidence type="ECO:0000313" key="4">
    <source>
        <dbReference type="Proteomes" id="UP001055286"/>
    </source>
</evidence>
<dbReference type="Gene3D" id="2.150.10.10">
    <property type="entry name" value="Serralysin-like metalloprotease, C-terminal"/>
    <property type="match status" value="1"/>
</dbReference>
<dbReference type="PANTHER" id="PTHR38340:SF1">
    <property type="entry name" value="S-LAYER PROTEIN"/>
    <property type="match status" value="1"/>
</dbReference>
<dbReference type="PANTHER" id="PTHR38340">
    <property type="entry name" value="S-LAYER PROTEIN"/>
    <property type="match status" value="1"/>
</dbReference>
<dbReference type="InterPro" id="IPR050557">
    <property type="entry name" value="RTX_toxin/Mannuronan_C5-epim"/>
</dbReference>
<proteinExistence type="predicted"/>
<evidence type="ECO:0000313" key="3">
    <source>
        <dbReference type="EMBL" id="GJD64254.1"/>
    </source>
</evidence>
<dbReference type="InterPro" id="IPR018511">
    <property type="entry name" value="Hemolysin-typ_Ca-bd_CS"/>
</dbReference>
<evidence type="ECO:0008006" key="5">
    <source>
        <dbReference type="Google" id="ProtNLM"/>
    </source>
</evidence>
<dbReference type="InterPro" id="IPR001343">
    <property type="entry name" value="Hemolysn_Ca-bd"/>
</dbReference>
<dbReference type="EMBL" id="BPQJ01000023">
    <property type="protein sequence ID" value="GJD64254.1"/>
    <property type="molecule type" value="Genomic_DNA"/>
</dbReference>
<dbReference type="AlphaFoldDB" id="A0AA37M6Y1"/>
<dbReference type="PRINTS" id="PR00313">
    <property type="entry name" value="CABNDNGRPT"/>
</dbReference>
<dbReference type="PROSITE" id="PS00330">
    <property type="entry name" value="HEMOLYSIN_CALCIUM"/>
    <property type="match status" value="3"/>
</dbReference>
<sequence>MTLQKALRAYDVDNALGVHTDITQGNWSDVSTMISQATYAGIDTMRVGVLSPNNAWTAPYVDALVGANLKLDFLVDTSVTPAANAAAVASFVKAHPGSVSFVEGPNEPSNWGVTYAGKTGMAGAQAWQADFYAAMKANPVTSAIPVAGPSSWMASASDMINVHSYAQRGDEPDASLKRELDNMTALDPGKPFVITETGYYTLPGSNPNGVDDATQAKLILNTYMDSVSRGAKNVGLFALRDWQNPDWDSYGLYYGDNSPKPSAQALHNLETILNDGGATAASFAPGTLDYTLTAPSDVRSLLMQKSSGEFVVALWREPDVWNEATMQAIKPSAETVQLQLGSAADASIYDPLTGAVATRTAPGVRNLDLTVVDHPVFVTLTATAASPSSAIIGDDSANTLTGDQAANLISGLGGADRLSGSDGDDTLMGGAGNDTLIGGTGADLLIGGSGADLLQGGAGADIYRLGQAGEGIDRIRGFVLGEDAIEVSASAFTGGLVAGANLDGHFTTNTTGHTNAPAGFGQFIYESDASRLWWDKDGAGGAAAVQIATLDRGLDLSASDFKVVT</sequence>
<dbReference type="Pfam" id="PF00353">
    <property type="entry name" value="HemolysinCabind"/>
    <property type="match status" value="2"/>
</dbReference>
<dbReference type="InterPro" id="IPR011049">
    <property type="entry name" value="Serralysin-like_metalloprot_C"/>
</dbReference>
<dbReference type="InterPro" id="IPR017853">
    <property type="entry name" value="GH"/>
</dbReference>
<dbReference type="SUPFAM" id="SSF51445">
    <property type="entry name" value="(Trans)glycosidases"/>
    <property type="match status" value="1"/>
</dbReference>
<reference evidence="3" key="1">
    <citation type="journal article" date="2016" name="Front. Microbiol.">
        <title>Genome Sequence of the Piezophilic, Mesophilic Sulfate-Reducing Bacterium Desulfovibrio indicus J2T.</title>
        <authorList>
            <person name="Cao J."/>
            <person name="Maignien L."/>
            <person name="Shao Z."/>
            <person name="Alain K."/>
            <person name="Jebbar M."/>
        </authorList>
    </citation>
    <scope>NUCLEOTIDE SEQUENCE</scope>
    <source>
        <strain evidence="3">JCM 32048</strain>
    </source>
</reference>